<keyword evidence="2" id="KW-1185">Reference proteome</keyword>
<organism evidence="1 2">
    <name type="scientific">Vaccinium darrowii</name>
    <dbReference type="NCBI Taxonomy" id="229202"/>
    <lineage>
        <taxon>Eukaryota</taxon>
        <taxon>Viridiplantae</taxon>
        <taxon>Streptophyta</taxon>
        <taxon>Embryophyta</taxon>
        <taxon>Tracheophyta</taxon>
        <taxon>Spermatophyta</taxon>
        <taxon>Magnoliopsida</taxon>
        <taxon>eudicotyledons</taxon>
        <taxon>Gunneridae</taxon>
        <taxon>Pentapetalae</taxon>
        <taxon>asterids</taxon>
        <taxon>Ericales</taxon>
        <taxon>Ericaceae</taxon>
        <taxon>Vaccinioideae</taxon>
        <taxon>Vaccinieae</taxon>
        <taxon>Vaccinium</taxon>
    </lineage>
</organism>
<dbReference type="Proteomes" id="UP000828048">
    <property type="component" value="Chromosome 4"/>
</dbReference>
<proteinExistence type="predicted"/>
<dbReference type="EMBL" id="CM037154">
    <property type="protein sequence ID" value="KAH7861529.1"/>
    <property type="molecule type" value="Genomic_DNA"/>
</dbReference>
<protein>
    <submittedName>
        <fullName evidence="1">Uncharacterized protein</fullName>
    </submittedName>
</protein>
<gene>
    <name evidence="1" type="ORF">Vadar_027400</name>
</gene>
<accession>A0ACB7Z722</accession>
<evidence type="ECO:0000313" key="2">
    <source>
        <dbReference type="Proteomes" id="UP000828048"/>
    </source>
</evidence>
<sequence length="232" mass="25522">MAVSSSTTAAALYYISPRRRHFASAAPRSCSSSSSSPFSVSITSLPATNPLKFAVRSTDGASEETTATATQTELEAESESPIELPKGPPSVISSLNVERALRGIPITDVDYYGSLGIQKGCSNDQVYAAYKNKVEEFTNKGLDEEELNKKLELLKESYSVLSNPQERRMYDWCIARSTNPDNYLWPYEVDETKKSSEPIPEDPEDVGPTRLVGYFFSAWLLLAVVLSIALSR</sequence>
<reference evidence="1 2" key="1">
    <citation type="journal article" date="2021" name="Hortic Res">
        <title>High-quality reference genome and annotation aids understanding of berry development for evergreen blueberry (Vaccinium darrowii).</title>
        <authorList>
            <person name="Yu J."/>
            <person name="Hulse-Kemp A.M."/>
            <person name="Babiker E."/>
            <person name="Staton M."/>
        </authorList>
    </citation>
    <scope>NUCLEOTIDE SEQUENCE [LARGE SCALE GENOMIC DNA]</scope>
    <source>
        <strain evidence="2">cv. NJ 8807/NJ 8810</strain>
        <tissue evidence="1">Young leaf</tissue>
    </source>
</reference>
<comment type="caution">
    <text evidence="1">The sequence shown here is derived from an EMBL/GenBank/DDBJ whole genome shotgun (WGS) entry which is preliminary data.</text>
</comment>
<name>A0ACB7Z722_9ERIC</name>
<evidence type="ECO:0000313" key="1">
    <source>
        <dbReference type="EMBL" id="KAH7861529.1"/>
    </source>
</evidence>